<dbReference type="GO" id="GO:0016301">
    <property type="term" value="F:kinase activity"/>
    <property type="evidence" value="ECO:0007669"/>
    <property type="project" value="UniProtKB-KW"/>
</dbReference>
<dbReference type="Proteomes" id="UP000199614">
    <property type="component" value="Unassembled WGS sequence"/>
</dbReference>
<evidence type="ECO:0000313" key="4">
    <source>
        <dbReference type="Proteomes" id="UP000199614"/>
    </source>
</evidence>
<dbReference type="EMBL" id="FOUY01000034">
    <property type="protein sequence ID" value="SFO17514.1"/>
    <property type="molecule type" value="Genomic_DNA"/>
</dbReference>
<dbReference type="InterPro" id="IPR014721">
    <property type="entry name" value="Ribsml_uS5_D2-typ_fold_subgr"/>
</dbReference>
<accession>A0A1I5F181</accession>
<dbReference type="STRING" id="260086.SAMN05216207_103441"/>
<dbReference type="SUPFAM" id="SSF54211">
    <property type="entry name" value="Ribosomal protein S5 domain 2-like"/>
    <property type="match status" value="1"/>
</dbReference>
<dbReference type="GO" id="GO:0005524">
    <property type="term" value="F:ATP binding"/>
    <property type="evidence" value="ECO:0007669"/>
    <property type="project" value="InterPro"/>
</dbReference>
<dbReference type="InterPro" id="IPR020568">
    <property type="entry name" value="Ribosomal_Su5_D2-typ_SF"/>
</dbReference>
<name>A0A1I5F181_PSUAM</name>
<keyword evidence="1 3" id="KW-0418">Kinase</keyword>
<dbReference type="AlphaFoldDB" id="A0A1I5F181"/>
<gene>
    <name evidence="3" type="ORF">SAMN05216207_103441</name>
</gene>
<evidence type="ECO:0000313" key="3">
    <source>
        <dbReference type="EMBL" id="SFO17514.1"/>
    </source>
</evidence>
<evidence type="ECO:0000259" key="2">
    <source>
        <dbReference type="Pfam" id="PF00288"/>
    </source>
</evidence>
<dbReference type="RefSeq" id="WP_093351048.1">
    <property type="nucleotide sequence ID" value="NZ_FOUY01000034.1"/>
</dbReference>
<dbReference type="Gene3D" id="3.30.230.10">
    <property type="match status" value="1"/>
</dbReference>
<sequence length="305" mass="30545">MRPGRGSAPCHHGELLQGFFRDSVGAARPGLVTLPSPVAGVRAEFRPSGTGTEVTVRPPGRGKAARAARLALDAVVGPATGGGLLTLHGAVPPGLGLGSSTADVVAAVRAVADAADVRIAPPTLARLAVAAEAASDPLMFEDARPRLFAQRDGDVLEVLPGGLPPLLVVGCLLDGGRPVDTPACRPPEPRPAVVATYEELRTALRAALAAGDAAGVARVATRSAQLHRTDGEVDRLLAAVDGPGVLGVQIAHSGNVAGVLLAPGDGPDAERVTAALRAAGIVPTGWFTSGGARHPRPVGALGGAW</sequence>
<dbReference type="Pfam" id="PF00288">
    <property type="entry name" value="GHMP_kinases_N"/>
    <property type="match status" value="1"/>
</dbReference>
<organism evidence="3 4">
    <name type="scientific">Pseudonocardia ammonioxydans</name>
    <dbReference type="NCBI Taxonomy" id="260086"/>
    <lineage>
        <taxon>Bacteria</taxon>
        <taxon>Bacillati</taxon>
        <taxon>Actinomycetota</taxon>
        <taxon>Actinomycetes</taxon>
        <taxon>Pseudonocardiales</taxon>
        <taxon>Pseudonocardiaceae</taxon>
        <taxon>Pseudonocardia</taxon>
    </lineage>
</organism>
<reference evidence="3 4" key="1">
    <citation type="submission" date="2016-10" db="EMBL/GenBank/DDBJ databases">
        <authorList>
            <person name="de Groot N.N."/>
        </authorList>
    </citation>
    <scope>NUCLEOTIDE SEQUENCE [LARGE SCALE GENOMIC DNA]</scope>
    <source>
        <strain evidence="3 4">CGMCC 4.1877</strain>
    </source>
</reference>
<dbReference type="OrthoDB" id="7298003at2"/>
<protein>
    <submittedName>
        <fullName evidence="3">Threonine kinase</fullName>
    </submittedName>
</protein>
<keyword evidence="1 3" id="KW-0808">Transferase</keyword>
<keyword evidence="4" id="KW-1185">Reference proteome</keyword>
<proteinExistence type="predicted"/>
<feature type="domain" description="GHMP kinase N-terminal" evidence="2">
    <location>
        <begin position="77"/>
        <end position="133"/>
    </location>
</feature>
<dbReference type="InterPro" id="IPR006204">
    <property type="entry name" value="GHMP_kinase_N_dom"/>
</dbReference>
<evidence type="ECO:0000256" key="1">
    <source>
        <dbReference type="ARBA" id="ARBA00022777"/>
    </source>
</evidence>